<sequence length="204" mass="23050">MTDLLFAPAFTLWGAPTTWLEVAAVLISVVMVGCNIREIHWGWPLGALASLMYLLLFWHDSLYGDASLQVYFALASAWGWWEWLRGRRADGSPLHATRLRRRGWTFTLAAWTLLWPACAFFLMRFTDSTTPWSDGFITAGSVVGQVLLGRKFIENWLAWGVVDAVSVALFAYKGLWLTLGLYLLFVALCVLGWREWRTRLGAGA</sequence>
<dbReference type="RefSeq" id="WP_193782054.1">
    <property type="nucleotide sequence ID" value="NZ_JADDOJ010000104.1"/>
</dbReference>
<comment type="similarity">
    <text evidence="3">Belongs to the nicotinamide ribonucleoside (NR) uptake permease (TC 4.B.1) family.</text>
</comment>
<keyword evidence="6" id="KW-1003">Cell membrane</keyword>
<comment type="subcellular location">
    <subcellularLocation>
        <location evidence="2">Cell membrane</location>
        <topology evidence="2">Multi-pass membrane protein</topology>
    </subcellularLocation>
</comment>
<feature type="transmembrane region" description="Helical" evidence="10">
    <location>
        <begin position="66"/>
        <end position="84"/>
    </location>
</feature>
<dbReference type="Pfam" id="PF04973">
    <property type="entry name" value="NMN_transporter"/>
    <property type="match status" value="1"/>
</dbReference>
<keyword evidence="7 10" id="KW-0812">Transmembrane</keyword>
<evidence type="ECO:0000256" key="9">
    <source>
        <dbReference type="ARBA" id="ARBA00023136"/>
    </source>
</evidence>
<feature type="transmembrane region" description="Helical" evidence="10">
    <location>
        <begin position="41"/>
        <end position="60"/>
    </location>
</feature>
<evidence type="ECO:0000256" key="7">
    <source>
        <dbReference type="ARBA" id="ARBA00022692"/>
    </source>
</evidence>
<evidence type="ECO:0000313" key="11">
    <source>
        <dbReference type="EMBL" id="MBE7942502.1"/>
    </source>
</evidence>
<feature type="transmembrane region" description="Helical" evidence="10">
    <location>
        <begin position="104"/>
        <end position="123"/>
    </location>
</feature>
<keyword evidence="12" id="KW-1185">Reference proteome</keyword>
<dbReference type="PANTHER" id="PTHR36122">
    <property type="entry name" value="NICOTINAMIDE RIBOSIDE TRANSPORTER PNUC"/>
    <property type="match status" value="1"/>
</dbReference>
<dbReference type="PANTHER" id="PTHR36122:SF2">
    <property type="entry name" value="NICOTINAMIDE RIBOSIDE TRANSPORTER PNUC"/>
    <property type="match status" value="1"/>
</dbReference>
<evidence type="ECO:0000256" key="1">
    <source>
        <dbReference type="ARBA" id="ARBA00002672"/>
    </source>
</evidence>
<proteinExistence type="inferred from homology"/>
<reference evidence="11 12" key="1">
    <citation type="submission" date="2020-10" db="EMBL/GenBank/DDBJ databases">
        <title>Draft genome of Ramlibacter aquaticus LMG 30558.</title>
        <authorList>
            <person name="Props R."/>
        </authorList>
    </citation>
    <scope>NUCLEOTIDE SEQUENCE [LARGE SCALE GENOMIC DNA]</scope>
    <source>
        <strain evidence="11 12">LMG 30558</strain>
    </source>
</reference>
<dbReference type="EMBL" id="JADDOJ010000104">
    <property type="protein sequence ID" value="MBE7942502.1"/>
    <property type="molecule type" value="Genomic_DNA"/>
</dbReference>
<name>A0ABR9SKE3_9BURK</name>
<comment type="caution">
    <text evidence="11">The sequence shown here is derived from an EMBL/GenBank/DDBJ whole genome shotgun (WGS) entry which is preliminary data.</text>
</comment>
<comment type="function">
    <text evidence="1">Required for nicotinamide riboside transport across the inner membrane.</text>
</comment>
<accession>A0ABR9SKE3</accession>
<feature type="transmembrane region" description="Helical" evidence="10">
    <location>
        <begin position="175"/>
        <end position="193"/>
    </location>
</feature>
<dbReference type="NCBIfam" id="TIGR01528">
    <property type="entry name" value="NMN_trans_PnuC"/>
    <property type="match status" value="1"/>
</dbReference>
<evidence type="ECO:0000256" key="4">
    <source>
        <dbReference type="ARBA" id="ARBA00017522"/>
    </source>
</evidence>
<dbReference type="Proteomes" id="UP000715965">
    <property type="component" value="Unassembled WGS sequence"/>
</dbReference>
<keyword evidence="9 10" id="KW-0472">Membrane</keyword>
<evidence type="ECO:0000256" key="3">
    <source>
        <dbReference type="ARBA" id="ARBA00006669"/>
    </source>
</evidence>
<evidence type="ECO:0000256" key="6">
    <source>
        <dbReference type="ARBA" id="ARBA00022475"/>
    </source>
</evidence>
<keyword evidence="5" id="KW-0813">Transport</keyword>
<evidence type="ECO:0000256" key="10">
    <source>
        <dbReference type="SAM" id="Phobius"/>
    </source>
</evidence>
<feature type="transmembrane region" description="Helical" evidence="10">
    <location>
        <begin position="12"/>
        <end position="34"/>
    </location>
</feature>
<evidence type="ECO:0000256" key="8">
    <source>
        <dbReference type="ARBA" id="ARBA00022989"/>
    </source>
</evidence>
<organism evidence="11 12">
    <name type="scientific">Ramlibacter aquaticus</name>
    <dbReference type="NCBI Taxonomy" id="2780094"/>
    <lineage>
        <taxon>Bacteria</taxon>
        <taxon>Pseudomonadati</taxon>
        <taxon>Pseudomonadota</taxon>
        <taxon>Betaproteobacteria</taxon>
        <taxon>Burkholderiales</taxon>
        <taxon>Comamonadaceae</taxon>
        <taxon>Ramlibacter</taxon>
    </lineage>
</organism>
<protein>
    <recommendedName>
        <fullName evidence="4">Nicotinamide riboside transporter PnuC</fullName>
    </recommendedName>
</protein>
<evidence type="ECO:0000313" key="12">
    <source>
        <dbReference type="Proteomes" id="UP000715965"/>
    </source>
</evidence>
<evidence type="ECO:0000256" key="5">
    <source>
        <dbReference type="ARBA" id="ARBA00022448"/>
    </source>
</evidence>
<keyword evidence="8 10" id="KW-1133">Transmembrane helix</keyword>
<dbReference type="InterPro" id="IPR006419">
    <property type="entry name" value="NMN_transpt_PnuC"/>
</dbReference>
<evidence type="ECO:0000256" key="2">
    <source>
        <dbReference type="ARBA" id="ARBA00004651"/>
    </source>
</evidence>
<gene>
    <name evidence="11" type="ORF">IM725_18195</name>
</gene>